<dbReference type="InterPro" id="IPR012338">
    <property type="entry name" value="Beta-lactam/transpept-like"/>
</dbReference>
<sequence>MEPISDQEAALAQVPQVQGALVSLNPTDGAMLAVVGGFDFAQSKYNRAIQAARQPGSNFKPFVYLTALEQGMTAATLVNDAPIVFNDAKLETAWRPENSSGKFLGPTRLRKALYQSRNLVSIRLLQKMGIDTLIDALERFGFDTSRFPRDLSLALGSAALTPLEVARGYAMLANGGYSVTPWLIDRVESQTGTVVYREPHVQACEPPECLPESLPEPVRPAKRVADERALYILNSMLQDVIRKGTGRKARALGRRDLAGKTGTTNDQVDAWFSGYGDHVVTSVWVGYDEPQSLGRREYGARAALPIWMDYMKEALRGVPEYIRPQPPGIVSIRIDARTGKPADAWTENVLFEYFREEYAPTADSNPGSTDNATTEAPDQVPAELLF</sequence>
<feature type="domain" description="Penicillin-binding protein transpeptidase" evidence="10">
    <location>
        <begin position="19"/>
        <end position="289"/>
    </location>
</feature>
<evidence type="ECO:0000256" key="9">
    <source>
        <dbReference type="SAM" id="MobiDB-lite"/>
    </source>
</evidence>
<proteinExistence type="predicted"/>
<name>A0AB39V0K2_9GAMM</name>
<dbReference type="AlphaFoldDB" id="A0AB39V0K2"/>
<evidence type="ECO:0000256" key="6">
    <source>
        <dbReference type="ARBA" id="ARBA00022989"/>
    </source>
</evidence>
<evidence type="ECO:0000313" key="11">
    <source>
        <dbReference type="EMBL" id="XDT73933.1"/>
    </source>
</evidence>
<dbReference type="EMBL" id="CP154858">
    <property type="protein sequence ID" value="XDT73933.1"/>
    <property type="molecule type" value="Genomic_DNA"/>
</dbReference>
<evidence type="ECO:0000256" key="4">
    <source>
        <dbReference type="ARBA" id="ARBA00022960"/>
    </source>
</evidence>
<dbReference type="SUPFAM" id="SSF56601">
    <property type="entry name" value="beta-lactamase/transpeptidase-like"/>
    <property type="match status" value="1"/>
</dbReference>
<evidence type="ECO:0000256" key="1">
    <source>
        <dbReference type="ARBA" id="ARBA00022676"/>
    </source>
</evidence>
<feature type="compositionally biased region" description="Polar residues" evidence="9">
    <location>
        <begin position="362"/>
        <end position="376"/>
    </location>
</feature>
<dbReference type="InterPro" id="IPR001460">
    <property type="entry name" value="PCN-bd_Tpept"/>
</dbReference>
<dbReference type="Gene3D" id="3.40.710.10">
    <property type="entry name" value="DD-peptidase/beta-lactamase superfamily"/>
    <property type="match status" value="1"/>
</dbReference>
<dbReference type="GO" id="GO:0008360">
    <property type="term" value="P:regulation of cell shape"/>
    <property type="evidence" value="ECO:0007669"/>
    <property type="project" value="UniProtKB-KW"/>
</dbReference>
<dbReference type="RefSeq" id="WP_369602983.1">
    <property type="nucleotide sequence ID" value="NZ_CP154858.1"/>
</dbReference>
<evidence type="ECO:0000256" key="2">
    <source>
        <dbReference type="ARBA" id="ARBA00022679"/>
    </source>
</evidence>
<dbReference type="Pfam" id="PF00905">
    <property type="entry name" value="Transpeptidase"/>
    <property type="match status" value="1"/>
</dbReference>
<gene>
    <name evidence="11" type="ORF">AAIA72_08170</name>
</gene>
<dbReference type="GO" id="GO:0071555">
    <property type="term" value="P:cell wall organization"/>
    <property type="evidence" value="ECO:0007669"/>
    <property type="project" value="UniProtKB-KW"/>
</dbReference>
<reference evidence="11" key="1">
    <citation type="submission" date="2024-05" db="EMBL/GenBank/DDBJ databases">
        <title>Genome sequencing of novel strain.</title>
        <authorList>
            <person name="Ganbat D."/>
            <person name="Ganbat S."/>
            <person name="Lee S.-J."/>
        </authorList>
    </citation>
    <scope>NUCLEOTIDE SEQUENCE</scope>
    <source>
        <strain evidence="11">SMD15-11</strain>
    </source>
</reference>
<protein>
    <submittedName>
        <fullName evidence="11">Penicillin-binding transpeptidase domain-containing protein</fullName>
    </submittedName>
</protein>
<evidence type="ECO:0000256" key="5">
    <source>
        <dbReference type="ARBA" id="ARBA00022984"/>
    </source>
</evidence>
<dbReference type="GO" id="GO:0008955">
    <property type="term" value="F:peptidoglycan glycosyltransferase activity"/>
    <property type="evidence" value="ECO:0007669"/>
    <property type="project" value="TreeGrafter"/>
</dbReference>
<organism evidence="11">
    <name type="scientific">Thermohahella caldifontis</name>
    <dbReference type="NCBI Taxonomy" id="3142973"/>
    <lineage>
        <taxon>Bacteria</taxon>
        <taxon>Pseudomonadati</taxon>
        <taxon>Pseudomonadota</taxon>
        <taxon>Gammaproteobacteria</taxon>
        <taxon>Oceanospirillales</taxon>
        <taxon>Hahellaceae</taxon>
        <taxon>Thermohahella</taxon>
    </lineage>
</organism>
<accession>A0AB39V0K2</accession>
<dbReference type="KEGG" id="tcd:AAIA72_08170"/>
<feature type="region of interest" description="Disordered" evidence="9">
    <location>
        <begin position="360"/>
        <end position="386"/>
    </location>
</feature>
<evidence type="ECO:0000259" key="10">
    <source>
        <dbReference type="Pfam" id="PF00905"/>
    </source>
</evidence>
<keyword evidence="7" id="KW-0472">Membrane</keyword>
<keyword evidence="8" id="KW-0961">Cell wall biogenesis/degradation</keyword>
<dbReference type="InterPro" id="IPR050396">
    <property type="entry name" value="Glycosyltr_51/Transpeptidase"/>
</dbReference>
<keyword evidence="1" id="KW-0328">Glycosyltransferase</keyword>
<keyword evidence="5" id="KW-0573">Peptidoglycan synthesis</keyword>
<evidence type="ECO:0000256" key="3">
    <source>
        <dbReference type="ARBA" id="ARBA00022692"/>
    </source>
</evidence>
<keyword evidence="6" id="KW-1133">Transmembrane helix</keyword>
<dbReference type="GO" id="GO:0008658">
    <property type="term" value="F:penicillin binding"/>
    <property type="evidence" value="ECO:0007669"/>
    <property type="project" value="InterPro"/>
</dbReference>
<dbReference type="GO" id="GO:0030288">
    <property type="term" value="C:outer membrane-bounded periplasmic space"/>
    <property type="evidence" value="ECO:0007669"/>
    <property type="project" value="TreeGrafter"/>
</dbReference>
<keyword evidence="2" id="KW-0808">Transferase</keyword>
<keyword evidence="4" id="KW-0133">Cell shape</keyword>
<dbReference type="PANTHER" id="PTHR32282">
    <property type="entry name" value="BINDING PROTEIN TRANSPEPTIDASE, PUTATIVE-RELATED"/>
    <property type="match status" value="1"/>
</dbReference>
<evidence type="ECO:0000256" key="8">
    <source>
        <dbReference type="ARBA" id="ARBA00023316"/>
    </source>
</evidence>
<keyword evidence="3" id="KW-0812">Transmembrane</keyword>
<dbReference type="PANTHER" id="PTHR32282:SF27">
    <property type="entry name" value="PENICILLIN-BINDING PROTEIN 1A"/>
    <property type="match status" value="1"/>
</dbReference>
<evidence type="ECO:0000256" key="7">
    <source>
        <dbReference type="ARBA" id="ARBA00023136"/>
    </source>
</evidence>
<dbReference type="GO" id="GO:0009252">
    <property type="term" value="P:peptidoglycan biosynthetic process"/>
    <property type="evidence" value="ECO:0007669"/>
    <property type="project" value="UniProtKB-KW"/>
</dbReference>